<dbReference type="EMBL" id="DRBC01000106">
    <property type="protein sequence ID" value="HDN84468.1"/>
    <property type="molecule type" value="Genomic_DNA"/>
</dbReference>
<dbReference type="SUPFAM" id="SSF63418">
    <property type="entry name" value="MurE/MurF N-terminal domain"/>
    <property type="match status" value="1"/>
</dbReference>
<dbReference type="GO" id="GO:0051301">
    <property type="term" value="P:cell division"/>
    <property type="evidence" value="ECO:0007669"/>
    <property type="project" value="UniProtKB-KW"/>
</dbReference>
<feature type="domain" description="Mur ligase N-terminal catalytic" evidence="12">
    <location>
        <begin position="35"/>
        <end position="72"/>
    </location>
</feature>
<evidence type="ECO:0000256" key="2">
    <source>
        <dbReference type="ARBA" id="ARBA00022598"/>
    </source>
</evidence>
<dbReference type="InterPro" id="IPR036615">
    <property type="entry name" value="Mur_ligase_C_dom_sf"/>
</dbReference>
<dbReference type="HAMAP" id="MF_02019">
    <property type="entry name" value="MurF"/>
    <property type="match status" value="1"/>
</dbReference>
<dbReference type="SUPFAM" id="SSF53244">
    <property type="entry name" value="MurD-like peptide ligases, peptide-binding domain"/>
    <property type="match status" value="1"/>
</dbReference>
<accession>A0A7V0QT53</accession>
<dbReference type="GO" id="GO:0009252">
    <property type="term" value="P:peptidoglycan biosynthetic process"/>
    <property type="evidence" value="ECO:0007669"/>
    <property type="project" value="UniProtKB-UniRule"/>
</dbReference>
<evidence type="ECO:0000256" key="1">
    <source>
        <dbReference type="ARBA" id="ARBA00022490"/>
    </source>
</evidence>
<sequence length="466" mass="51861">MMKSFFSLHELLEVTQGRLINLSEKKRILLSPSQICTDTRKIKKGDLFLALKGERFDGEDFVDEAYRKGAIGAIVNNFCFSLPSDFFLIRVNDTLKALQSIAKFYRQKLSIPLIGVTGSNGKTTVKELIAHILSTCYQVGKSKGNFNNQIGLPLSILQFLPEYQIGVLELGMNQPGEIKILSKIAQPNVGVITNIHHSHIGMMGTIEKIARAKAEMIPFLNRNEDNYLVLNEDDPWTGFFRKMATCRIITFGINKKANFRAGNINDEGGRIRFNLLISEKEKIPFNFPSPGIFNVYNVLAAIAVCSIFKVPFSTMSKAVKGFSPPPLHYQIEKCGEYNIFNDSYNANPESMRSALSTLMRLNGGRKIAILGDMLELGEYSFSLHQDLGKFAASVGVNAIFAYGRFASAVASGAEKAGLKDSFCFESKEALFDRLLSYIKSGDWLLVKGSRKTKMEDLISMLKAFVG</sequence>
<comment type="catalytic activity">
    <reaction evidence="10 11">
        <text>D-alanyl-D-alanine + UDP-N-acetyl-alpha-D-muramoyl-L-alanyl-gamma-D-glutamyl-meso-2,6-diaminopimelate + ATP = UDP-N-acetyl-alpha-D-muramoyl-L-alanyl-gamma-D-glutamyl-meso-2,6-diaminopimeloyl-D-alanyl-D-alanine + ADP + phosphate + H(+)</text>
        <dbReference type="Rhea" id="RHEA:28374"/>
        <dbReference type="ChEBI" id="CHEBI:15378"/>
        <dbReference type="ChEBI" id="CHEBI:30616"/>
        <dbReference type="ChEBI" id="CHEBI:43474"/>
        <dbReference type="ChEBI" id="CHEBI:57822"/>
        <dbReference type="ChEBI" id="CHEBI:61386"/>
        <dbReference type="ChEBI" id="CHEBI:83905"/>
        <dbReference type="ChEBI" id="CHEBI:456216"/>
        <dbReference type="EC" id="6.3.2.10"/>
    </reaction>
</comment>
<evidence type="ECO:0000256" key="7">
    <source>
        <dbReference type="ARBA" id="ARBA00022984"/>
    </source>
</evidence>
<dbReference type="InterPro" id="IPR004101">
    <property type="entry name" value="Mur_ligase_C"/>
</dbReference>
<feature type="binding site" evidence="10">
    <location>
        <begin position="118"/>
        <end position="124"/>
    </location>
    <ligand>
        <name>ATP</name>
        <dbReference type="ChEBI" id="CHEBI:30616"/>
    </ligand>
</feature>
<dbReference type="Pfam" id="PF08245">
    <property type="entry name" value="Mur_ligase_M"/>
    <property type="match status" value="1"/>
</dbReference>
<comment type="pathway">
    <text evidence="10 11">Cell wall biogenesis; peptidoglycan biosynthesis.</text>
</comment>
<evidence type="ECO:0000259" key="14">
    <source>
        <dbReference type="Pfam" id="PF08245"/>
    </source>
</evidence>
<dbReference type="Gene3D" id="3.40.1190.10">
    <property type="entry name" value="Mur-like, catalytic domain"/>
    <property type="match status" value="1"/>
</dbReference>
<keyword evidence="5 10" id="KW-0067">ATP-binding</keyword>
<dbReference type="InterPro" id="IPR000713">
    <property type="entry name" value="Mur_ligase_N"/>
</dbReference>
<dbReference type="NCBIfam" id="TIGR01143">
    <property type="entry name" value="murF"/>
    <property type="match status" value="1"/>
</dbReference>
<dbReference type="GO" id="GO:0008360">
    <property type="term" value="P:regulation of cell shape"/>
    <property type="evidence" value="ECO:0007669"/>
    <property type="project" value="UniProtKB-KW"/>
</dbReference>
<dbReference type="Pfam" id="PF02875">
    <property type="entry name" value="Mur_ligase_C"/>
    <property type="match status" value="1"/>
</dbReference>
<keyword evidence="8 10" id="KW-0131">Cell cycle</keyword>
<dbReference type="Gene3D" id="3.90.190.20">
    <property type="entry name" value="Mur ligase, C-terminal domain"/>
    <property type="match status" value="1"/>
</dbReference>
<dbReference type="InterPro" id="IPR035911">
    <property type="entry name" value="MurE/MurF_N"/>
</dbReference>
<evidence type="ECO:0000313" key="15">
    <source>
        <dbReference type="EMBL" id="HDN84468.1"/>
    </source>
</evidence>
<evidence type="ECO:0000256" key="11">
    <source>
        <dbReference type="RuleBase" id="RU004136"/>
    </source>
</evidence>
<evidence type="ECO:0000256" key="10">
    <source>
        <dbReference type="HAMAP-Rule" id="MF_02019"/>
    </source>
</evidence>
<dbReference type="GO" id="GO:0047480">
    <property type="term" value="F:UDP-N-acetylmuramoyl-tripeptide-D-alanyl-D-alanine ligase activity"/>
    <property type="evidence" value="ECO:0007669"/>
    <property type="project" value="UniProtKB-UniRule"/>
</dbReference>
<gene>
    <name evidence="10" type="primary">murF</name>
    <name evidence="15" type="ORF">ENG47_01765</name>
</gene>
<evidence type="ECO:0000256" key="4">
    <source>
        <dbReference type="ARBA" id="ARBA00022741"/>
    </source>
</evidence>
<name>A0A7V0QT53_UNCAE</name>
<dbReference type="Pfam" id="PF01225">
    <property type="entry name" value="Mur_ligase"/>
    <property type="match status" value="1"/>
</dbReference>
<dbReference type="UniPathway" id="UPA00219"/>
<evidence type="ECO:0000256" key="9">
    <source>
        <dbReference type="ARBA" id="ARBA00023316"/>
    </source>
</evidence>
<reference evidence="15" key="1">
    <citation type="journal article" date="2020" name="mSystems">
        <title>Genome- and Community-Level Interaction Insights into Carbon Utilization and Element Cycling Functions of Hydrothermarchaeota in Hydrothermal Sediment.</title>
        <authorList>
            <person name="Zhou Z."/>
            <person name="Liu Y."/>
            <person name="Xu W."/>
            <person name="Pan J."/>
            <person name="Luo Z.H."/>
            <person name="Li M."/>
        </authorList>
    </citation>
    <scope>NUCLEOTIDE SEQUENCE [LARGE SCALE GENOMIC DNA]</scope>
    <source>
        <strain evidence="15">HyVt-219</strain>
    </source>
</reference>
<feature type="domain" description="Mur ligase central" evidence="14">
    <location>
        <begin position="116"/>
        <end position="305"/>
    </location>
</feature>
<keyword evidence="1 10" id="KW-0963">Cytoplasm</keyword>
<keyword evidence="7 10" id="KW-0573">Peptidoglycan synthesis</keyword>
<comment type="function">
    <text evidence="10 11">Involved in cell wall formation. Catalyzes the final step in the synthesis of UDP-N-acetylmuramoyl-pentapeptide, the precursor of murein.</text>
</comment>
<evidence type="ECO:0000259" key="13">
    <source>
        <dbReference type="Pfam" id="PF02875"/>
    </source>
</evidence>
<evidence type="ECO:0000256" key="5">
    <source>
        <dbReference type="ARBA" id="ARBA00022840"/>
    </source>
</evidence>
<dbReference type="Gene3D" id="3.40.1390.10">
    <property type="entry name" value="MurE/MurF, N-terminal domain"/>
    <property type="match status" value="1"/>
</dbReference>
<comment type="similarity">
    <text evidence="10">Belongs to the MurCDEF family. MurF subfamily.</text>
</comment>
<organism evidence="15">
    <name type="scientific">Aerophobetes bacterium</name>
    <dbReference type="NCBI Taxonomy" id="2030807"/>
    <lineage>
        <taxon>Bacteria</taxon>
        <taxon>Candidatus Aerophobota</taxon>
    </lineage>
</organism>
<comment type="caution">
    <text evidence="15">The sequence shown here is derived from an EMBL/GenBank/DDBJ whole genome shotgun (WGS) entry which is preliminary data.</text>
</comment>
<dbReference type="InterPro" id="IPR036565">
    <property type="entry name" value="Mur-like_cat_sf"/>
</dbReference>
<protein>
    <recommendedName>
        <fullName evidence="10 11">UDP-N-acetylmuramoyl-tripeptide--D-alanyl-D-alanine ligase</fullName>
        <ecNumber evidence="10 11">6.3.2.10</ecNumber>
    </recommendedName>
    <alternativeName>
        <fullName evidence="10">D-alanyl-D-alanine-adding enzyme</fullName>
    </alternativeName>
</protein>
<dbReference type="Proteomes" id="UP000885660">
    <property type="component" value="Unassembled WGS sequence"/>
</dbReference>
<dbReference type="EC" id="6.3.2.10" evidence="10 11"/>
<dbReference type="InterPro" id="IPR005863">
    <property type="entry name" value="UDP-N-AcMur_synth"/>
</dbReference>
<dbReference type="SUPFAM" id="SSF53623">
    <property type="entry name" value="MurD-like peptide ligases, catalytic domain"/>
    <property type="match status" value="1"/>
</dbReference>
<evidence type="ECO:0000256" key="6">
    <source>
        <dbReference type="ARBA" id="ARBA00022960"/>
    </source>
</evidence>
<evidence type="ECO:0000259" key="12">
    <source>
        <dbReference type="Pfam" id="PF01225"/>
    </source>
</evidence>
<dbReference type="GO" id="GO:0005737">
    <property type="term" value="C:cytoplasm"/>
    <property type="evidence" value="ECO:0007669"/>
    <property type="project" value="UniProtKB-SubCell"/>
</dbReference>
<dbReference type="InterPro" id="IPR013221">
    <property type="entry name" value="Mur_ligase_cen"/>
</dbReference>
<evidence type="ECO:0000256" key="8">
    <source>
        <dbReference type="ARBA" id="ARBA00023306"/>
    </source>
</evidence>
<keyword evidence="6 10" id="KW-0133">Cell shape</keyword>
<feature type="domain" description="Mur ligase C-terminal" evidence="13">
    <location>
        <begin position="336"/>
        <end position="450"/>
    </location>
</feature>
<keyword evidence="2 10" id="KW-0436">Ligase</keyword>
<dbReference type="GO" id="GO:0005524">
    <property type="term" value="F:ATP binding"/>
    <property type="evidence" value="ECO:0007669"/>
    <property type="project" value="UniProtKB-UniRule"/>
</dbReference>
<dbReference type="GO" id="GO:0071555">
    <property type="term" value="P:cell wall organization"/>
    <property type="evidence" value="ECO:0007669"/>
    <property type="project" value="UniProtKB-KW"/>
</dbReference>
<comment type="subcellular location">
    <subcellularLocation>
        <location evidence="10 11">Cytoplasm</location>
    </subcellularLocation>
</comment>
<keyword evidence="4 10" id="KW-0547">Nucleotide-binding</keyword>
<evidence type="ECO:0000256" key="3">
    <source>
        <dbReference type="ARBA" id="ARBA00022618"/>
    </source>
</evidence>
<keyword evidence="9 10" id="KW-0961">Cell wall biogenesis/degradation</keyword>
<dbReference type="PANTHER" id="PTHR43024:SF1">
    <property type="entry name" value="UDP-N-ACETYLMURAMOYL-TRIPEPTIDE--D-ALANYL-D-ALANINE LIGASE"/>
    <property type="match status" value="1"/>
</dbReference>
<dbReference type="AlphaFoldDB" id="A0A7V0QT53"/>
<keyword evidence="3 10" id="KW-0132">Cell division</keyword>
<dbReference type="InterPro" id="IPR051046">
    <property type="entry name" value="MurCDEF_CellWall_CoF430Synth"/>
</dbReference>
<proteinExistence type="inferred from homology"/>
<dbReference type="PANTHER" id="PTHR43024">
    <property type="entry name" value="UDP-N-ACETYLMURAMOYL-TRIPEPTIDE--D-ALANYL-D-ALANINE LIGASE"/>
    <property type="match status" value="1"/>
</dbReference>